<accession>A0ACB7WKD5</accession>
<dbReference type="EMBL" id="CM037013">
    <property type="protein sequence ID" value="KAH7688471.1"/>
    <property type="molecule type" value="Genomic_DNA"/>
</dbReference>
<keyword evidence="1" id="KW-0560">Oxidoreductase</keyword>
<evidence type="ECO:0000313" key="1">
    <source>
        <dbReference type="EMBL" id="KAH7688471.1"/>
    </source>
</evidence>
<dbReference type="Proteomes" id="UP000827976">
    <property type="component" value="Chromosome 3"/>
</dbReference>
<name>A0ACB7WKD5_DIOAL</name>
<proteinExistence type="predicted"/>
<reference evidence="2" key="1">
    <citation type="journal article" date="2022" name="Nat. Commun.">
        <title>Chromosome evolution and the genetic basis of agronomically important traits in greater yam.</title>
        <authorList>
            <person name="Bredeson J.V."/>
            <person name="Lyons J.B."/>
            <person name="Oniyinde I.O."/>
            <person name="Okereke N.R."/>
            <person name="Kolade O."/>
            <person name="Nnabue I."/>
            <person name="Nwadili C.O."/>
            <person name="Hribova E."/>
            <person name="Parker M."/>
            <person name="Nwogha J."/>
            <person name="Shu S."/>
            <person name="Carlson J."/>
            <person name="Kariba R."/>
            <person name="Muthemba S."/>
            <person name="Knop K."/>
            <person name="Barton G.J."/>
            <person name="Sherwood A.V."/>
            <person name="Lopez-Montes A."/>
            <person name="Asiedu R."/>
            <person name="Jamnadass R."/>
            <person name="Muchugi A."/>
            <person name="Goodstein D."/>
            <person name="Egesi C.N."/>
            <person name="Featherston J."/>
            <person name="Asfaw A."/>
            <person name="Simpson G.G."/>
            <person name="Dolezel J."/>
            <person name="Hendre P.S."/>
            <person name="Van Deynze A."/>
            <person name="Kumar P.L."/>
            <person name="Obidiegwu J.E."/>
            <person name="Bhattacharjee R."/>
            <person name="Rokhsar D.S."/>
        </authorList>
    </citation>
    <scope>NUCLEOTIDE SEQUENCE [LARGE SCALE GENOMIC DNA]</scope>
    <source>
        <strain evidence="2">cv. TDa95/00328</strain>
    </source>
</reference>
<evidence type="ECO:0000313" key="2">
    <source>
        <dbReference type="Proteomes" id="UP000827976"/>
    </source>
</evidence>
<protein>
    <submittedName>
        <fullName evidence="1">Codeine 3-O-demethylase protein</fullName>
        <ecNumber evidence="1">1.14.11.32</ecNumber>
    </submittedName>
</protein>
<organism evidence="1 2">
    <name type="scientific">Dioscorea alata</name>
    <name type="common">Purple yam</name>
    <dbReference type="NCBI Taxonomy" id="55571"/>
    <lineage>
        <taxon>Eukaryota</taxon>
        <taxon>Viridiplantae</taxon>
        <taxon>Streptophyta</taxon>
        <taxon>Embryophyta</taxon>
        <taxon>Tracheophyta</taxon>
        <taxon>Spermatophyta</taxon>
        <taxon>Magnoliopsida</taxon>
        <taxon>Liliopsida</taxon>
        <taxon>Dioscoreales</taxon>
        <taxon>Dioscoreaceae</taxon>
        <taxon>Dioscorea</taxon>
    </lineage>
</organism>
<sequence length="389" mass="44427">MQSTWYESLNKTSQPSTTTEHRSRFSSSLPLRSSMDARMSPPVKSVSTDRKMVQERAEAGEAPLTDYIFFKESQHPLDAPPPQPLTAPLAVVHLGQPDEAEVIKTALQSWGMFQVVDHGMAPSFLDELRDVARAFFKLQMEEKQKYSNIRDGQFGQEGYGNDEVIVEGQILDWTDRLYLLVQPEDARKLELWPTNPNSLRDILHEYTMNTKKLVEKVLKTTAKSLELNEDFFVSHLGDKFTIFARFNYYPCCSKPDLVFGLKPHTDGSLITVILPDKDVEGLQVMKDGEWITVTTSPHALIFNIGDQMEIMSNGIFKSPVHRVVTFSDKDRISIAMFCSNLPEKVIGPADELVNDMRPRMYKNLKVKDYLEVFIQRFLQGKRAIDWAQV</sequence>
<keyword evidence="2" id="KW-1185">Reference proteome</keyword>
<comment type="caution">
    <text evidence="1">The sequence shown here is derived from an EMBL/GenBank/DDBJ whole genome shotgun (WGS) entry which is preliminary data.</text>
</comment>
<dbReference type="EC" id="1.14.11.32" evidence="1"/>
<gene>
    <name evidence="1" type="ORF">IHE45_03G035900</name>
</gene>